<dbReference type="Pfam" id="PF01490">
    <property type="entry name" value="Aa_trans"/>
    <property type="match status" value="1"/>
</dbReference>
<evidence type="ECO:0000256" key="2">
    <source>
        <dbReference type="ARBA" id="ARBA00022692"/>
    </source>
</evidence>
<keyword evidence="3" id="KW-1133">Transmembrane helix</keyword>
<dbReference type="Proteomes" id="UP000616769">
    <property type="component" value="Unassembled WGS sequence"/>
</dbReference>
<accession>A0A132A9G7</accession>
<evidence type="ECO:0000256" key="1">
    <source>
        <dbReference type="ARBA" id="ARBA00004141"/>
    </source>
</evidence>
<gene>
    <name evidence="6" type="ORF">QR98_0057340</name>
</gene>
<evidence type="ECO:0000313" key="6">
    <source>
        <dbReference type="EMBL" id="KPM07245.1"/>
    </source>
</evidence>
<evidence type="ECO:0000259" key="5">
    <source>
        <dbReference type="Pfam" id="PF01490"/>
    </source>
</evidence>
<dbReference type="InterPro" id="IPR013057">
    <property type="entry name" value="AA_transpt_TM"/>
</dbReference>
<feature type="domain" description="Amino acid transporter transmembrane" evidence="5">
    <location>
        <begin position="137"/>
        <end position="295"/>
    </location>
</feature>
<evidence type="ECO:0000256" key="3">
    <source>
        <dbReference type="ARBA" id="ARBA00022989"/>
    </source>
</evidence>
<proteinExistence type="predicted"/>
<dbReference type="VEuPathDB" id="VectorBase:SSCA008951"/>
<protein>
    <submittedName>
        <fullName evidence="6">Sodium-coupled neutral amino acid transporter 7-like protein</fullName>
    </submittedName>
</protein>
<evidence type="ECO:0000313" key="7">
    <source>
        <dbReference type="Proteomes" id="UP000616769"/>
    </source>
</evidence>
<name>A0A132A9G7_SARSC</name>
<comment type="caution">
    <text evidence="6">The sequence shown here is derived from an EMBL/GenBank/DDBJ whole genome shotgun (WGS) entry which is preliminary data.</text>
</comment>
<keyword evidence="2" id="KW-0812">Transmembrane</keyword>
<dbReference type="PANTHER" id="PTHR22950">
    <property type="entry name" value="AMINO ACID TRANSPORTER"/>
    <property type="match status" value="1"/>
</dbReference>
<organism evidence="6 7">
    <name type="scientific">Sarcoptes scabiei</name>
    <name type="common">Itch mite</name>
    <name type="synonym">Acarus scabiei</name>
    <dbReference type="NCBI Taxonomy" id="52283"/>
    <lineage>
        <taxon>Eukaryota</taxon>
        <taxon>Metazoa</taxon>
        <taxon>Ecdysozoa</taxon>
        <taxon>Arthropoda</taxon>
        <taxon>Chelicerata</taxon>
        <taxon>Arachnida</taxon>
        <taxon>Acari</taxon>
        <taxon>Acariformes</taxon>
        <taxon>Sarcoptiformes</taxon>
        <taxon>Astigmata</taxon>
        <taxon>Psoroptidia</taxon>
        <taxon>Sarcoptoidea</taxon>
        <taxon>Sarcoptidae</taxon>
        <taxon>Sarcoptinae</taxon>
        <taxon>Sarcoptes</taxon>
    </lineage>
</organism>
<dbReference type="EMBL" id="JXLN01011422">
    <property type="protein sequence ID" value="KPM07245.1"/>
    <property type="molecule type" value="Genomic_DNA"/>
</dbReference>
<dbReference type="GO" id="GO:0015179">
    <property type="term" value="F:L-amino acid transmembrane transporter activity"/>
    <property type="evidence" value="ECO:0007669"/>
    <property type="project" value="TreeGrafter"/>
</dbReference>
<dbReference type="OrthoDB" id="438545at2759"/>
<comment type="subcellular location">
    <subcellularLocation>
        <location evidence="1">Membrane</location>
        <topology evidence="1">Multi-pass membrane protein</topology>
    </subcellularLocation>
</comment>
<evidence type="ECO:0000256" key="4">
    <source>
        <dbReference type="ARBA" id="ARBA00023136"/>
    </source>
</evidence>
<reference evidence="6 7" key="1">
    <citation type="journal article" date="2015" name="Parasit. Vectors">
        <title>Draft genome of the scabies mite.</title>
        <authorList>
            <person name="Rider S.D.Jr."/>
            <person name="Morgan M.S."/>
            <person name="Arlian L.G."/>
        </authorList>
    </citation>
    <scope>NUCLEOTIDE SEQUENCE [LARGE SCALE GENOMIC DNA]</scope>
    <source>
        <strain evidence="6">Arlian Lab</strain>
    </source>
</reference>
<keyword evidence="4" id="KW-0472">Membrane</keyword>
<dbReference type="AlphaFoldDB" id="A0A132A9G7"/>
<dbReference type="PANTHER" id="PTHR22950:SF652">
    <property type="entry name" value="TRANSMEMBRANE AMINO ACID TRANSPORTER FAMILY PROTEIN"/>
    <property type="match status" value="1"/>
</dbReference>
<sequence>MSNHLKRFFSIEPNSTGHSTLSSGSRKIFNAEKSNQQFPILSTTSSTLHSGSNSLLSNFYTSSPSSSSTTFRIPFKERNLTNQTIEPFETIQCSKSSISSRTTISTNETDYGSIRSYDVIDDSLINLSEIDNRNRGKITWIMASFLLINAALGAGLLNYPVAYDRLGGIVFATIIQIFAAILMITTILILIYCAELTGENSYHGVMREMCGRRVMQFSATSIAITCFGICVTFIIIIGDQFDRIFGTYIGSDFCRQWYFNRIFTMSATAIIATWPMCYFRRIDFLRHINVLGIVIPVYDSMSTKSIRNFSKSFLSAMIVLLFLYCLAGSFGYLTFGSKVAPDIMLMYNARDPIVLAGIIALIIKMITTYPPVVFCGRDTIVRLLLNRNENQNLDDYLILENRSTIISNEQRYNIIITTVWNSVVLILAILIPNITIAIGFLGSLASCNVFIFPGLALLGVSKRLNKIREIGSKFEDPIEQQRNRTVQQDRNRLSNDNDRVRSLSFHNLFVQSALQLYALFIISMGVIMFVIILIQVYHDFNEPAASHGLFCDINTLLLKDST</sequence>
<dbReference type="GO" id="GO:0016020">
    <property type="term" value="C:membrane"/>
    <property type="evidence" value="ECO:0007669"/>
    <property type="project" value="UniProtKB-SubCell"/>
</dbReference>